<dbReference type="Gene3D" id="3.90.1720.10">
    <property type="entry name" value="endopeptidase domain like (from Nostoc punctiforme)"/>
    <property type="match status" value="1"/>
</dbReference>
<accession>A0A1E7YTM5</accession>
<dbReference type="AlphaFoldDB" id="A0A1E7YTM5"/>
<sequence>MVAVDVLFRASYGVEARLLRQRPKAGRWTHVGMVFRDGWVFHCDARRGVCGELWPGFLGDRSRDLGRVILPCSRPGENRLRSVCEDMAARGLAFADDYCDWQESGQRFYCTTVICEVLARAWGFVPLAPAAIPRQIVPLLGERRLLLPQQLHDALVAQVGRTTGSGRRD</sequence>
<dbReference type="SUPFAM" id="SSF54001">
    <property type="entry name" value="Cysteine proteinases"/>
    <property type="match status" value="1"/>
</dbReference>
<protein>
    <submittedName>
        <fullName evidence="1">Uncharacterized protein</fullName>
    </submittedName>
</protein>
<evidence type="ECO:0000313" key="1">
    <source>
        <dbReference type="EMBL" id="OFC54288.1"/>
    </source>
</evidence>
<organism evidence="1 2">
    <name type="scientific">Acidithiobacillus caldus</name>
    <dbReference type="NCBI Taxonomy" id="33059"/>
    <lineage>
        <taxon>Bacteria</taxon>
        <taxon>Pseudomonadati</taxon>
        <taxon>Pseudomonadota</taxon>
        <taxon>Acidithiobacillia</taxon>
        <taxon>Acidithiobacillales</taxon>
        <taxon>Acidithiobacillaceae</taxon>
        <taxon>Acidithiobacillus</taxon>
    </lineage>
</organism>
<dbReference type="RefSeq" id="WP_215874163.1">
    <property type="nucleotide sequence ID" value="NZ_CP133598.1"/>
</dbReference>
<dbReference type="EMBL" id="LZYH01000740">
    <property type="protein sequence ID" value="OFC54288.1"/>
    <property type="molecule type" value="Genomic_DNA"/>
</dbReference>
<evidence type="ECO:0000313" key="2">
    <source>
        <dbReference type="Proteomes" id="UP000175707"/>
    </source>
</evidence>
<reference evidence="1 2" key="1">
    <citation type="submission" date="2016-06" db="EMBL/GenBank/DDBJ databases">
        <title>Gene turnover analysis identifies the evolutionary adaptation of the extremophile Acidithiobacillus caldus.</title>
        <authorList>
            <person name="Zhang X."/>
        </authorList>
    </citation>
    <scope>NUCLEOTIDE SEQUENCE [LARGE SCALE GENOMIC DNA]</scope>
    <source>
        <strain evidence="1 2">S1</strain>
    </source>
</reference>
<name>A0A1E7YTM5_9PROT</name>
<dbReference type="Proteomes" id="UP000175707">
    <property type="component" value="Unassembled WGS sequence"/>
</dbReference>
<comment type="caution">
    <text evidence="1">The sequence shown here is derived from an EMBL/GenBank/DDBJ whole genome shotgun (WGS) entry which is preliminary data.</text>
</comment>
<gene>
    <name evidence="1" type="ORF">BAE30_11435</name>
</gene>
<proteinExistence type="predicted"/>
<dbReference type="InterPro" id="IPR038765">
    <property type="entry name" value="Papain-like_cys_pep_sf"/>
</dbReference>